<dbReference type="SUPFAM" id="SSF51905">
    <property type="entry name" value="FAD/NAD(P)-binding domain"/>
    <property type="match status" value="2"/>
</dbReference>
<dbReference type="Pfam" id="PF00743">
    <property type="entry name" value="FMO-like"/>
    <property type="match status" value="1"/>
</dbReference>
<gene>
    <name evidence="5" type="ORF">GCM10023081_34520</name>
</gene>
<evidence type="ECO:0000256" key="4">
    <source>
        <dbReference type="ARBA" id="ARBA00023002"/>
    </source>
</evidence>
<protein>
    <submittedName>
        <fullName evidence="5">NAD(P)/FAD-dependent oxidoreductase</fullName>
    </submittedName>
</protein>
<dbReference type="Proteomes" id="UP001500752">
    <property type="component" value="Unassembled WGS sequence"/>
</dbReference>
<sequence length="647" mass="71120">MTSQIPTDIDINRLTEILRGGEIATELLVLSELTGSLEYADKWSGHITGPAPWQEDFPEDVAEQIRHELARAILASDGGSPAPALIDKLIDHCAGAPVQPAEHPMILKEMGVEQDSVEWTAERPSAADQFSVIVIGSGPSGIATAIRLKHLGIPFVVLEASDDLGGTWHVNTYPGCGVDIASHYFSYSFAKNPAWSRYYAKQPEILAYLRRCADDADIPSHVRFRTEVLSASYDENDSTWLVEARTSDGNINRFRANTVISATGLLSSPKVPDFPGLGDFGGHAFHAAQWDHSVSLEGKKVALVGTGASGNQIGPAVAPIAESLTVFQRSAHWNIGIKNYLESVGEDERWLLANVPAYERWFRARTLLSQNDVNRPAQVVDPGWESTDGSISKLNAQARVALTEYIKDELGERQDLLPLTVPDYPPFTKRMLRDNGWYRMLRRDNVHLVPSRSLTFVPDGVIDDEGVKHEIDVCVFATGFEASKMLATYSVFGRGGTSIRDVWGDDDPRAHYGMTVPGFPNFFILYGPNTNIGTGGSIIFQAETWSRYIVECIKTMIERGAASIECTQSACDAYNGKLDERLAEMVWSVSPGGTWYRNSKGRVTANMPWTTFEYWAMTQRVGLEDFILTGSDGEPIAVQDAVSAASH</sequence>
<evidence type="ECO:0000256" key="3">
    <source>
        <dbReference type="ARBA" id="ARBA00022827"/>
    </source>
</evidence>
<reference evidence="6" key="1">
    <citation type="journal article" date="2019" name="Int. J. Syst. Evol. Microbiol.">
        <title>The Global Catalogue of Microorganisms (GCM) 10K type strain sequencing project: providing services to taxonomists for standard genome sequencing and annotation.</title>
        <authorList>
            <consortium name="The Broad Institute Genomics Platform"/>
            <consortium name="The Broad Institute Genome Sequencing Center for Infectious Disease"/>
            <person name="Wu L."/>
            <person name="Ma J."/>
        </authorList>
    </citation>
    <scope>NUCLEOTIDE SEQUENCE [LARGE SCALE GENOMIC DNA]</scope>
    <source>
        <strain evidence="6">JCM 30742</strain>
    </source>
</reference>
<dbReference type="PANTHER" id="PTHR42877:SF4">
    <property type="entry name" value="FAD_NAD(P)-BINDING DOMAIN-CONTAINING PROTEIN-RELATED"/>
    <property type="match status" value="1"/>
</dbReference>
<evidence type="ECO:0000313" key="6">
    <source>
        <dbReference type="Proteomes" id="UP001500752"/>
    </source>
</evidence>
<evidence type="ECO:0000313" key="5">
    <source>
        <dbReference type="EMBL" id="GAA3694342.1"/>
    </source>
</evidence>
<dbReference type="InterPro" id="IPR020946">
    <property type="entry name" value="Flavin_mOase-like"/>
</dbReference>
<keyword evidence="6" id="KW-1185">Reference proteome</keyword>
<comment type="similarity">
    <text evidence="1">Belongs to the FAD-binding monooxygenase family.</text>
</comment>
<keyword evidence="2" id="KW-0285">Flavoprotein</keyword>
<dbReference type="InterPro" id="IPR051209">
    <property type="entry name" value="FAD-bind_Monooxygenase_sf"/>
</dbReference>
<evidence type="ECO:0000256" key="2">
    <source>
        <dbReference type="ARBA" id="ARBA00022630"/>
    </source>
</evidence>
<keyword evidence="4" id="KW-0560">Oxidoreductase</keyword>
<dbReference type="PANTHER" id="PTHR42877">
    <property type="entry name" value="L-ORNITHINE N(5)-MONOOXYGENASE-RELATED"/>
    <property type="match status" value="1"/>
</dbReference>
<name>A0ABP7CT41_9MICC</name>
<dbReference type="PRINTS" id="PR00368">
    <property type="entry name" value="FADPNR"/>
</dbReference>
<dbReference type="PRINTS" id="PR00411">
    <property type="entry name" value="PNDRDTASEI"/>
</dbReference>
<dbReference type="EMBL" id="BAABEO010000023">
    <property type="protein sequence ID" value="GAA3694342.1"/>
    <property type="molecule type" value="Genomic_DNA"/>
</dbReference>
<accession>A0ABP7CT41</accession>
<comment type="caution">
    <text evidence="5">The sequence shown here is derived from an EMBL/GenBank/DDBJ whole genome shotgun (WGS) entry which is preliminary data.</text>
</comment>
<keyword evidence="3" id="KW-0274">FAD</keyword>
<proteinExistence type="inferred from homology"/>
<dbReference type="Gene3D" id="3.50.50.60">
    <property type="entry name" value="FAD/NAD(P)-binding domain"/>
    <property type="match status" value="2"/>
</dbReference>
<evidence type="ECO:0000256" key="1">
    <source>
        <dbReference type="ARBA" id="ARBA00010139"/>
    </source>
</evidence>
<organism evidence="5 6">
    <name type="scientific">Arthrobacter ginkgonis</name>
    <dbReference type="NCBI Taxonomy" id="1630594"/>
    <lineage>
        <taxon>Bacteria</taxon>
        <taxon>Bacillati</taxon>
        <taxon>Actinomycetota</taxon>
        <taxon>Actinomycetes</taxon>
        <taxon>Micrococcales</taxon>
        <taxon>Micrococcaceae</taxon>
        <taxon>Arthrobacter</taxon>
    </lineage>
</organism>
<dbReference type="RefSeq" id="WP_345152718.1">
    <property type="nucleotide sequence ID" value="NZ_BAABEO010000023.1"/>
</dbReference>
<dbReference type="InterPro" id="IPR036188">
    <property type="entry name" value="FAD/NAD-bd_sf"/>
</dbReference>